<comment type="catalytic activity">
    <reaction evidence="1">
        <text>ATP + protein L-histidine = ADP + protein N-phospho-L-histidine.</text>
        <dbReference type="EC" id="2.7.13.3"/>
    </reaction>
</comment>
<evidence type="ECO:0000256" key="9">
    <source>
        <dbReference type="ARBA" id="ARBA00058004"/>
    </source>
</evidence>
<dbReference type="EMBL" id="CP033970">
    <property type="protein sequence ID" value="AZG15724.1"/>
    <property type="molecule type" value="Genomic_DNA"/>
</dbReference>
<dbReference type="Gene3D" id="3.40.50.2300">
    <property type="match status" value="1"/>
</dbReference>
<dbReference type="SUPFAM" id="SSF52172">
    <property type="entry name" value="CheY-like"/>
    <property type="match status" value="1"/>
</dbReference>
<dbReference type="InterPro" id="IPR005467">
    <property type="entry name" value="His_kinase_dom"/>
</dbReference>
<feature type="domain" description="Response regulatory" evidence="14">
    <location>
        <begin position="889"/>
        <end position="1003"/>
    </location>
</feature>
<dbReference type="SMART" id="SM00388">
    <property type="entry name" value="HisKA"/>
    <property type="match status" value="1"/>
</dbReference>
<dbReference type="SUPFAM" id="SSF47384">
    <property type="entry name" value="Homodimeric domain of signal transducing histidine kinase"/>
    <property type="match status" value="1"/>
</dbReference>
<feature type="domain" description="Histidine kinase" evidence="13">
    <location>
        <begin position="519"/>
        <end position="740"/>
    </location>
</feature>
<dbReference type="PROSITE" id="PS50109">
    <property type="entry name" value="HIS_KIN"/>
    <property type="match status" value="1"/>
</dbReference>
<dbReference type="InterPro" id="IPR011006">
    <property type="entry name" value="CheY-like_superfamily"/>
</dbReference>
<proteinExistence type="predicted"/>
<dbReference type="InterPro" id="IPR003594">
    <property type="entry name" value="HATPase_dom"/>
</dbReference>
<dbReference type="PANTHER" id="PTHR43047:SF64">
    <property type="entry name" value="HISTIDINE KINASE CONTAINING CHEY-HOMOLOGOUS RECEIVER DOMAIN AND PAS DOMAIN-RELATED"/>
    <property type="match status" value="1"/>
</dbReference>
<dbReference type="InterPro" id="IPR004358">
    <property type="entry name" value="Sig_transdc_His_kin-like_C"/>
</dbReference>
<name>A0A3G8H5J1_9BURK</name>
<dbReference type="OrthoDB" id="9796305at2"/>
<evidence type="ECO:0000256" key="5">
    <source>
        <dbReference type="ARBA" id="ARBA00022729"/>
    </source>
</evidence>
<feature type="modified residue" description="4-aspartylphosphate" evidence="11">
    <location>
        <position position="938"/>
    </location>
</feature>
<evidence type="ECO:0000256" key="11">
    <source>
        <dbReference type="PROSITE-ProRule" id="PRU00169"/>
    </source>
</evidence>
<keyword evidence="12" id="KW-0812">Transmembrane</keyword>
<dbReference type="RefSeq" id="WP_124685457.1">
    <property type="nucleotide sequence ID" value="NZ_CP033970.1"/>
</dbReference>
<dbReference type="SMART" id="SM00448">
    <property type="entry name" value="REC"/>
    <property type="match status" value="1"/>
</dbReference>
<dbReference type="GO" id="GO:0000155">
    <property type="term" value="F:phosphorelay sensor kinase activity"/>
    <property type="evidence" value="ECO:0007669"/>
    <property type="project" value="InterPro"/>
</dbReference>
<evidence type="ECO:0000256" key="10">
    <source>
        <dbReference type="ARBA" id="ARBA00070152"/>
    </source>
</evidence>
<dbReference type="SUPFAM" id="SSF47226">
    <property type="entry name" value="Histidine-containing phosphotransfer domain, HPT domain"/>
    <property type="match status" value="1"/>
</dbReference>
<dbReference type="Pfam" id="PF00072">
    <property type="entry name" value="Response_reg"/>
    <property type="match status" value="1"/>
</dbReference>
<evidence type="ECO:0000256" key="4">
    <source>
        <dbReference type="ARBA" id="ARBA00022679"/>
    </source>
</evidence>
<dbReference type="Pfam" id="PF00512">
    <property type="entry name" value="HisKA"/>
    <property type="match status" value="1"/>
</dbReference>
<dbReference type="InterPro" id="IPR001789">
    <property type="entry name" value="Sig_transdc_resp-reg_receiver"/>
</dbReference>
<dbReference type="CDD" id="cd17546">
    <property type="entry name" value="REC_hyHK_CKI1_RcsC-like"/>
    <property type="match status" value="1"/>
</dbReference>
<comment type="function">
    <text evidence="9">Member of the two-component regulatory system BvgS/BvgA. Phosphorylates BvgA via a four-step phosphorelay in response to environmental signals.</text>
</comment>
<keyword evidence="4" id="KW-0808">Transferase</keyword>
<evidence type="ECO:0000256" key="7">
    <source>
        <dbReference type="ARBA" id="ARBA00023012"/>
    </source>
</evidence>
<dbReference type="PROSITE" id="PS50110">
    <property type="entry name" value="RESPONSE_REGULATORY"/>
    <property type="match status" value="1"/>
</dbReference>
<evidence type="ECO:0000256" key="8">
    <source>
        <dbReference type="ARBA" id="ARBA00023026"/>
    </source>
</evidence>
<keyword evidence="12" id="KW-1133">Transmembrane helix</keyword>
<sequence length="1132" mass="120700">MQQILDRTQESLAQAFASLARNARRQQHLYYATVGLLIAIVIVSGLLLAGLAAARHLDVRRGQIAQYVSTISLQLQSQASFLRRTALTIDYYLGASIDAPPDAALLAQVRQSGSARSADGRYVLLVPEATRREWGDALPRKVWQLQQIATATLTTQMAFQLDQRAYVVDPGGAYAILLSPSGFPAAQQPQAGEVAALRDSLVRHAGQSGSADAGPRWVGPVDDPTVHGPAVIAVLGARAGATGALPLAAVSLPAASFLASLERPDMPAVLWLRNRDNAIIDVSPTVKPAVAARVLQHAGDSTSDAPALTRDGLLLVQPLKPDFGSLVYFLPYGTLFGSIATELAVILGAGLLLIAGIVLTARYWDIHLLRRSHAEAARALESETISHILVSATPVGLCIVRQQDESILTSNAVADQLLGHGQGARMPAHIMDALRRRAPADRQPAASITQVTVPAAFAPAESATQFLQVTCAPATYRDEAVLFCAVQDITAQHQLESQLRTARETAESMMRARSNFFASMSHEIRTPLNALLGNIELLTRADGLAPHAARLRALQVASEGLQRIVNDILDFSKIDAGEMKLVNEPFRPIADLESLAMSYAPMVQDKPVRFYVHLSPSLDTMVVGDRTRIAQIVNNLLSNAFKFTSCGKITLSAEMTTDTQERSVLVCRVRDSGIGMPPALVARIFHPFVQGEASTSARYGGTGLGLSICARLTELMNGHITVESVEGVGTAFTMAVPLGAAAAALPAPEPVARGTRAMVLCQETESGTVLQAWLERAGWRVDTFHRFDTAQAWLRANRPHILVVTGEYGRDTLDTLRRQHPANVVWVTRDGPEQPAARGDGVYEVSTFSHDAILAGTLAALNDEAAPALTAADAAPVAPARDPALPRRSILVAEDNVLNQMLVAEQLDTLGWDPVVVGDGRQALSTLEHARFDAVLTDIHMPVMDGYALLGAIRAAHPSLPVLAFSAVTTSDQAEDWRARGFAGHVAKPASLKALEQALQAIPAPVESPDLADYADPADDDPPIPPAELARYRGILRQHLLADEPELADILLRHDPVALQHWAHRSAGAFLIVAEHDTVALCRAVEALCEQEQGWSEAIAEAGGALHAAVLAFQQDGAGDPAGGGVPAATAP</sequence>
<evidence type="ECO:0000259" key="13">
    <source>
        <dbReference type="PROSITE" id="PS50109"/>
    </source>
</evidence>
<dbReference type="InterPro" id="IPR036097">
    <property type="entry name" value="HisK_dim/P_sf"/>
</dbReference>
<organism evidence="15 16">
    <name type="scientific">Cupriavidus pauculus</name>
    <dbReference type="NCBI Taxonomy" id="82633"/>
    <lineage>
        <taxon>Bacteria</taxon>
        <taxon>Pseudomonadati</taxon>
        <taxon>Pseudomonadota</taxon>
        <taxon>Betaproteobacteria</taxon>
        <taxon>Burkholderiales</taxon>
        <taxon>Burkholderiaceae</taxon>
        <taxon>Cupriavidus</taxon>
    </lineage>
</organism>
<dbReference type="InterPro" id="IPR036890">
    <property type="entry name" value="HATPase_C_sf"/>
</dbReference>
<evidence type="ECO:0000259" key="14">
    <source>
        <dbReference type="PROSITE" id="PS50110"/>
    </source>
</evidence>
<reference evidence="16" key="1">
    <citation type="submission" date="2018-11" db="EMBL/GenBank/DDBJ databases">
        <title>FDA dAtabase for Regulatory Grade micrObial Sequences (FDA-ARGOS): Supporting development and validation of Infectious Disease Dx tests.</title>
        <authorList>
            <person name="Goldberg B."/>
            <person name="Campos J."/>
            <person name="Tallon L."/>
            <person name="Sadzewicz L."/>
            <person name="Zhao X."/>
            <person name="Vavikolanu K."/>
            <person name="Mehta A."/>
            <person name="Aluvathingal J."/>
            <person name="Nadendla S."/>
            <person name="Geyer C."/>
            <person name="Nandy P."/>
            <person name="Yan Y."/>
            <person name="Sichtig H."/>
        </authorList>
    </citation>
    <scope>NUCLEOTIDE SEQUENCE [LARGE SCALE GENOMIC DNA]</scope>
    <source>
        <strain evidence="16">FDAARGOS_614</strain>
    </source>
</reference>
<keyword evidence="12" id="KW-0472">Membrane</keyword>
<evidence type="ECO:0000313" key="16">
    <source>
        <dbReference type="Proteomes" id="UP000270411"/>
    </source>
</evidence>
<accession>A0A3G8H5J1</accession>
<dbReference type="CDD" id="cd16922">
    <property type="entry name" value="HATPase_EvgS-ArcB-TorS-like"/>
    <property type="match status" value="1"/>
</dbReference>
<dbReference type="Pfam" id="PF02518">
    <property type="entry name" value="HATPase_c"/>
    <property type="match status" value="1"/>
</dbReference>
<evidence type="ECO:0000313" key="15">
    <source>
        <dbReference type="EMBL" id="AZG15724.1"/>
    </source>
</evidence>
<keyword evidence="7" id="KW-0902">Two-component regulatory system</keyword>
<evidence type="ECO:0000256" key="6">
    <source>
        <dbReference type="ARBA" id="ARBA00022777"/>
    </source>
</evidence>
<keyword evidence="8" id="KW-0843">Virulence</keyword>
<dbReference type="SMART" id="SM00387">
    <property type="entry name" value="HATPase_c"/>
    <property type="match status" value="1"/>
</dbReference>
<dbReference type="Gene3D" id="3.30.565.10">
    <property type="entry name" value="Histidine kinase-like ATPase, C-terminal domain"/>
    <property type="match status" value="1"/>
</dbReference>
<feature type="transmembrane region" description="Helical" evidence="12">
    <location>
        <begin position="29"/>
        <end position="54"/>
    </location>
</feature>
<dbReference type="AlphaFoldDB" id="A0A3G8H5J1"/>
<gene>
    <name evidence="15" type="ORF">EHF44_19880</name>
</gene>
<dbReference type="EC" id="2.7.13.3" evidence="2"/>
<dbReference type="InterPro" id="IPR003661">
    <property type="entry name" value="HisK_dim/P_dom"/>
</dbReference>
<dbReference type="Gene3D" id="1.10.287.130">
    <property type="match status" value="1"/>
</dbReference>
<keyword evidence="6" id="KW-0418">Kinase</keyword>
<dbReference type="FunFam" id="3.30.565.10:FF:000010">
    <property type="entry name" value="Sensor histidine kinase RcsC"/>
    <property type="match status" value="1"/>
</dbReference>
<evidence type="ECO:0000256" key="2">
    <source>
        <dbReference type="ARBA" id="ARBA00012438"/>
    </source>
</evidence>
<dbReference type="Proteomes" id="UP000270411">
    <property type="component" value="Chromosome 2"/>
</dbReference>
<keyword evidence="5" id="KW-0732">Signal</keyword>
<dbReference type="KEGG" id="cpau:EHF44_19880"/>
<evidence type="ECO:0000256" key="3">
    <source>
        <dbReference type="ARBA" id="ARBA00022553"/>
    </source>
</evidence>
<dbReference type="InterPro" id="IPR036641">
    <property type="entry name" value="HPT_dom_sf"/>
</dbReference>
<evidence type="ECO:0000256" key="12">
    <source>
        <dbReference type="SAM" id="Phobius"/>
    </source>
</evidence>
<dbReference type="SUPFAM" id="SSF55874">
    <property type="entry name" value="ATPase domain of HSP90 chaperone/DNA topoisomerase II/histidine kinase"/>
    <property type="match status" value="1"/>
</dbReference>
<protein>
    <recommendedName>
        <fullName evidence="10">Virulence sensor protein BvgS</fullName>
        <ecNumber evidence="2">2.7.13.3</ecNumber>
    </recommendedName>
</protein>
<evidence type="ECO:0000256" key="1">
    <source>
        <dbReference type="ARBA" id="ARBA00000085"/>
    </source>
</evidence>
<keyword evidence="3 11" id="KW-0597">Phosphoprotein</keyword>
<dbReference type="PANTHER" id="PTHR43047">
    <property type="entry name" value="TWO-COMPONENT HISTIDINE PROTEIN KINASE"/>
    <property type="match status" value="1"/>
</dbReference>
<dbReference type="CDD" id="cd00082">
    <property type="entry name" value="HisKA"/>
    <property type="match status" value="1"/>
</dbReference>
<dbReference type="PRINTS" id="PR00344">
    <property type="entry name" value="BCTRLSENSOR"/>
</dbReference>